<evidence type="ECO:0000313" key="2">
    <source>
        <dbReference type="EMBL" id="MPC79889.1"/>
    </source>
</evidence>
<evidence type="ECO:0000256" key="1">
    <source>
        <dbReference type="SAM" id="MobiDB-lite"/>
    </source>
</evidence>
<feature type="region of interest" description="Disordered" evidence="1">
    <location>
        <begin position="98"/>
        <end position="132"/>
    </location>
</feature>
<comment type="caution">
    <text evidence="2">The sequence shown here is derived from an EMBL/GenBank/DDBJ whole genome shotgun (WGS) entry which is preliminary data.</text>
</comment>
<dbReference type="AlphaFoldDB" id="A0A5B7IDI8"/>
<proteinExistence type="predicted"/>
<dbReference type="Proteomes" id="UP000324222">
    <property type="component" value="Unassembled WGS sequence"/>
</dbReference>
<feature type="compositionally biased region" description="Basic and acidic residues" evidence="1">
    <location>
        <begin position="115"/>
        <end position="132"/>
    </location>
</feature>
<sequence>MFCRVRVYGRFERDQRAQRCLFSKCDEGDDKWFGSLAGKRKNIRESGIVLGGRPSEVAKSSMNFEVAIRAVWRSHLNSPTSPCSPSCSHTCFHTPTHTCTPPLPPHARKHPPNSLKREKNAKIMRDIKTGRE</sequence>
<protein>
    <submittedName>
        <fullName evidence="2">Uncharacterized protein</fullName>
    </submittedName>
</protein>
<name>A0A5B7IDI8_PORTR</name>
<accession>A0A5B7IDI8</accession>
<gene>
    <name evidence="2" type="ORF">E2C01_074442</name>
</gene>
<organism evidence="2 3">
    <name type="scientific">Portunus trituberculatus</name>
    <name type="common">Swimming crab</name>
    <name type="synonym">Neptunus trituberculatus</name>
    <dbReference type="NCBI Taxonomy" id="210409"/>
    <lineage>
        <taxon>Eukaryota</taxon>
        <taxon>Metazoa</taxon>
        <taxon>Ecdysozoa</taxon>
        <taxon>Arthropoda</taxon>
        <taxon>Crustacea</taxon>
        <taxon>Multicrustacea</taxon>
        <taxon>Malacostraca</taxon>
        <taxon>Eumalacostraca</taxon>
        <taxon>Eucarida</taxon>
        <taxon>Decapoda</taxon>
        <taxon>Pleocyemata</taxon>
        <taxon>Brachyura</taxon>
        <taxon>Eubrachyura</taxon>
        <taxon>Portunoidea</taxon>
        <taxon>Portunidae</taxon>
        <taxon>Portuninae</taxon>
        <taxon>Portunus</taxon>
    </lineage>
</organism>
<keyword evidence="3" id="KW-1185">Reference proteome</keyword>
<evidence type="ECO:0000313" key="3">
    <source>
        <dbReference type="Proteomes" id="UP000324222"/>
    </source>
</evidence>
<reference evidence="2 3" key="1">
    <citation type="submission" date="2019-05" db="EMBL/GenBank/DDBJ databases">
        <title>Another draft genome of Portunus trituberculatus and its Hox gene families provides insights of decapod evolution.</title>
        <authorList>
            <person name="Jeong J.-H."/>
            <person name="Song I."/>
            <person name="Kim S."/>
            <person name="Choi T."/>
            <person name="Kim D."/>
            <person name="Ryu S."/>
            <person name="Kim W."/>
        </authorList>
    </citation>
    <scope>NUCLEOTIDE SEQUENCE [LARGE SCALE GENOMIC DNA]</scope>
    <source>
        <tissue evidence="2">Muscle</tissue>
    </source>
</reference>
<dbReference type="EMBL" id="VSRR010052365">
    <property type="protein sequence ID" value="MPC79889.1"/>
    <property type="molecule type" value="Genomic_DNA"/>
</dbReference>